<dbReference type="SUPFAM" id="SSF52540">
    <property type="entry name" value="P-loop containing nucleoside triphosphate hydrolases"/>
    <property type="match status" value="2"/>
</dbReference>
<dbReference type="STRING" id="400727.A0A2T7PMW9"/>
<reference evidence="12 13" key="1">
    <citation type="submission" date="2018-04" db="EMBL/GenBank/DDBJ databases">
        <title>The genome of golden apple snail Pomacea canaliculata provides insight into stress tolerance and invasive adaptation.</title>
        <authorList>
            <person name="Liu C."/>
            <person name="Liu B."/>
            <person name="Ren Y."/>
            <person name="Zhang Y."/>
            <person name="Wang H."/>
            <person name="Li S."/>
            <person name="Jiang F."/>
            <person name="Yin L."/>
            <person name="Zhang G."/>
            <person name="Qian W."/>
            <person name="Fan W."/>
        </authorList>
    </citation>
    <scope>NUCLEOTIDE SEQUENCE [LARGE SCALE GENOMIC DNA]</scope>
    <source>
        <strain evidence="12">SZHN2017</strain>
        <tissue evidence="12">Muscle</tissue>
    </source>
</reference>
<keyword evidence="13" id="KW-1185">Reference proteome</keyword>
<dbReference type="FunFam" id="3.40.50.300:FF:000567">
    <property type="entry name" value="ATPase, AAA family protein"/>
    <property type="match status" value="1"/>
</dbReference>
<dbReference type="Pfam" id="PF00004">
    <property type="entry name" value="AAA"/>
    <property type="match status" value="2"/>
</dbReference>
<dbReference type="Pfam" id="PF17862">
    <property type="entry name" value="AAA_lid_3"/>
    <property type="match status" value="2"/>
</dbReference>
<keyword evidence="4" id="KW-0677">Repeat</keyword>
<keyword evidence="3" id="KW-0963">Cytoplasm</keyword>
<accession>A0A2T7PMW9</accession>
<evidence type="ECO:0000256" key="5">
    <source>
        <dbReference type="ARBA" id="ARBA00022741"/>
    </source>
</evidence>
<dbReference type="PANTHER" id="PTHR23077">
    <property type="entry name" value="AAA-FAMILY ATPASE"/>
    <property type="match status" value="1"/>
</dbReference>
<dbReference type="GO" id="GO:0016887">
    <property type="term" value="F:ATP hydrolysis activity"/>
    <property type="evidence" value="ECO:0007669"/>
    <property type="project" value="InterPro"/>
</dbReference>
<dbReference type="InterPro" id="IPR003593">
    <property type="entry name" value="AAA+_ATPase"/>
</dbReference>
<dbReference type="FunFam" id="1.10.8.60:FF:000069">
    <property type="entry name" value="spermatogenesis-associated protein 5 isoform X1"/>
    <property type="match status" value="1"/>
</dbReference>
<evidence type="ECO:0000256" key="9">
    <source>
        <dbReference type="ARBA" id="ARBA00061477"/>
    </source>
</evidence>
<name>A0A2T7PMW9_POMCA</name>
<dbReference type="SMART" id="SM00382">
    <property type="entry name" value="AAA"/>
    <property type="match status" value="2"/>
</dbReference>
<dbReference type="GO" id="GO:0005524">
    <property type="term" value="F:ATP binding"/>
    <property type="evidence" value="ECO:0007669"/>
    <property type="project" value="UniProtKB-KW"/>
</dbReference>
<evidence type="ECO:0000259" key="11">
    <source>
        <dbReference type="SMART" id="SM00382"/>
    </source>
</evidence>
<feature type="domain" description="AAA+ ATPase" evidence="11">
    <location>
        <begin position="435"/>
        <end position="573"/>
    </location>
</feature>
<keyword evidence="7 10" id="KW-0067">ATP-binding</keyword>
<dbReference type="CDD" id="cd19511">
    <property type="entry name" value="RecA-like_CDC48_r2-like"/>
    <property type="match status" value="1"/>
</dbReference>
<dbReference type="Proteomes" id="UP000245119">
    <property type="component" value="Linkage Group LG3"/>
</dbReference>
<dbReference type="InterPro" id="IPR050168">
    <property type="entry name" value="AAA_ATPase_domain"/>
</dbReference>
<evidence type="ECO:0000256" key="4">
    <source>
        <dbReference type="ARBA" id="ARBA00022737"/>
    </source>
</evidence>
<evidence type="ECO:0000256" key="3">
    <source>
        <dbReference type="ARBA" id="ARBA00022490"/>
    </source>
</evidence>
<dbReference type="InterPro" id="IPR003960">
    <property type="entry name" value="ATPase_AAA_CS"/>
</dbReference>
<dbReference type="GO" id="GO:0005737">
    <property type="term" value="C:cytoplasm"/>
    <property type="evidence" value="ECO:0007669"/>
    <property type="project" value="UniProtKB-SubCell"/>
</dbReference>
<evidence type="ECO:0000313" key="12">
    <source>
        <dbReference type="EMBL" id="PVD34765.1"/>
    </source>
</evidence>
<keyword evidence="6" id="KW-0378">Hydrolase</keyword>
<dbReference type="PANTHER" id="PTHR23077:SF27">
    <property type="entry name" value="ATPASE FAMILY GENE 2 PROTEIN HOMOLOG A"/>
    <property type="match status" value="1"/>
</dbReference>
<comment type="similarity">
    <text evidence="9">Belongs to the AAA ATPase family. AFG2 subfamily.</text>
</comment>
<organism evidence="12 13">
    <name type="scientific">Pomacea canaliculata</name>
    <name type="common">Golden apple snail</name>
    <dbReference type="NCBI Taxonomy" id="400727"/>
    <lineage>
        <taxon>Eukaryota</taxon>
        <taxon>Metazoa</taxon>
        <taxon>Spiralia</taxon>
        <taxon>Lophotrochozoa</taxon>
        <taxon>Mollusca</taxon>
        <taxon>Gastropoda</taxon>
        <taxon>Caenogastropoda</taxon>
        <taxon>Architaenioglossa</taxon>
        <taxon>Ampullarioidea</taxon>
        <taxon>Ampullariidae</taxon>
        <taxon>Pomacea</taxon>
    </lineage>
</organism>
<evidence type="ECO:0000256" key="8">
    <source>
        <dbReference type="ARBA" id="ARBA00023186"/>
    </source>
</evidence>
<dbReference type="AlphaFoldDB" id="A0A2T7PMW9"/>
<evidence type="ECO:0000313" key="13">
    <source>
        <dbReference type="Proteomes" id="UP000245119"/>
    </source>
</evidence>
<keyword evidence="8" id="KW-0143">Chaperone</keyword>
<sequence length="668" mass="74360">MPPKQKTKREDWRAIDLPKWKDELVLVHPASMLLCGLSIGHLCILNDSHVLRAWPNTSLHPVSVVLPKTSILQEEIHFEAGNLVTVQIFKDAGRIAEEVEIEIRFAKVTAQTKFVLSHFKGSISDLTTEKKITFDYIGGLDKQIKAVSYFFHIYLKRSDLLAHYGHRTSQGILLFGPRGTGKTMFAKAIANEMSLFPVYISGDTDVLSKFYGETEKKLKDIFQLAAKRSPSLIIFDELDRLCPPRDNTHSDLKKRIVTTLITLLDELAHKESKVVCYVLGITSKPDSIDPALRRAGRLDYEIETSVPSAAERLQILKAHLHDVPHNISETDLKAVSDAAHGFVGADLTALLKKAKLCAVRRLSQKEGMMHVLTCEDLLLAAKQISPSAMREVQLEVPEVKWEDIGGQAEIKLKLQQAVQWPLQHPESFTRLGISPPRGVLLYGPPGCSKTMIAKALATESGLNFLAVKGPELFTKWVGESERAVREVFRKARAAAPSIIFFDEIDVLAVERGSSGGTSNVADRVLTQLLTEIDGIERLQGVTIVAATNRPDMIDKAFLRPGRIDRILYVPLPDFSTRREILQISVRKMPLAEDVVLDDLAKQTEQYSGAELTAVCNEAALSALQEDINCERVALRHFNIALATVKPGISAEMLHFYENYSKKSGLHFV</sequence>
<feature type="domain" description="AAA+ ATPase" evidence="11">
    <location>
        <begin position="168"/>
        <end position="308"/>
    </location>
</feature>
<dbReference type="InterPro" id="IPR027417">
    <property type="entry name" value="P-loop_NTPase"/>
</dbReference>
<dbReference type="InterPro" id="IPR003959">
    <property type="entry name" value="ATPase_AAA_core"/>
</dbReference>
<dbReference type="InterPro" id="IPR041569">
    <property type="entry name" value="AAA_lid_3"/>
</dbReference>
<dbReference type="OrthoDB" id="27435at2759"/>
<evidence type="ECO:0000256" key="2">
    <source>
        <dbReference type="ARBA" id="ARBA00012554"/>
    </source>
</evidence>
<dbReference type="EMBL" id="PZQS01000003">
    <property type="protein sequence ID" value="PVD34765.1"/>
    <property type="molecule type" value="Genomic_DNA"/>
</dbReference>
<evidence type="ECO:0000256" key="6">
    <source>
        <dbReference type="ARBA" id="ARBA00022801"/>
    </source>
</evidence>
<protein>
    <recommendedName>
        <fullName evidence="2">non-chaperonin molecular chaperone ATPase</fullName>
        <ecNumber evidence="2">3.6.4.10</ecNumber>
    </recommendedName>
</protein>
<comment type="caution">
    <text evidence="12">The sequence shown here is derived from an EMBL/GenBank/DDBJ whole genome shotgun (WGS) entry which is preliminary data.</text>
</comment>
<dbReference type="FunFam" id="3.40.50.300:FF:000012">
    <property type="entry name" value="Transitional endoplasmic reticulum ATPase"/>
    <property type="match status" value="1"/>
</dbReference>
<dbReference type="Gene3D" id="3.40.50.300">
    <property type="entry name" value="P-loop containing nucleotide triphosphate hydrolases"/>
    <property type="match status" value="2"/>
</dbReference>
<dbReference type="Gene3D" id="1.10.8.60">
    <property type="match status" value="2"/>
</dbReference>
<keyword evidence="5 10" id="KW-0547">Nucleotide-binding</keyword>
<evidence type="ECO:0000256" key="1">
    <source>
        <dbReference type="ARBA" id="ARBA00004496"/>
    </source>
</evidence>
<dbReference type="EC" id="3.6.4.10" evidence="2"/>
<evidence type="ECO:0000256" key="7">
    <source>
        <dbReference type="ARBA" id="ARBA00022840"/>
    </source>
</evidence>
<proteinExistence type="inferred from homology"/>
<dbReference type="PROSITE" id="PS00674">
    <property type="entry name" value="AAA"/>
    <property type="match status" value="1"/>
</dbReference>
<comment type="subcellular location">
    <subcellularLocation>
        <location evidence="1">Cytoplasm</location>
    </subcellularLocation>
</comment>
<gene>
    <name evidence="12" type="ORF">C0Q70_06042</name>
</gene>
<evidence type="ECO:0000256" key="10">
    <source>
        <dbReference type="RuleBase" id="RU003651"/>
    </source>
</evidence>